<dbReference type="Pfam" id="PF13649">
    <property type="entry name" value="Methyltransf_25"/>
    <property type="match status" value="1"/>
</dbReference>
<feature type="domain" description="Methyltransferase" evidence="3">
    <location>
        <begin position="63"/>
        <end position="156"/>
    </location>
</feature>
<gene>
    <name evidence="4" type="ORF">MSZNOR_2491</name>
</gene>
<keyword evidence="1" id="KW-0489">Methyltransferase</keyword>
<evidence type="ECO:0000313" key="5">
    <source>
        <dbReference type="Proteomes" id="UP001162030"/>
    </source>
</evidence>
<dbReference type="PANTHER" id="PTHR43861">
    <property type="entry name" value="TRANS-ACONITATE 2-METHYLTRANSFERASE-RELATED"/>
    <property type="match status" value="1"/>
</dbReference>
<proteinExistence type="predicted"/>
<organism evidence="4 5">
    <name type="scientific">Methylocaldum szegediense</name>
    <dbReference type="NCBI Taxonomy" id="73780"/>
    <lineage>
        <taxon>Bacteria</taxon>
        <taxon>Pseudomonadati</taxon>
        <taxon>Pseudomonadota</taxon>
        <taxon>Gammaproteobacteria</taxon>
        <taxon>Methylococcales</taxon>
        <taxon>Methylococcaceae</taxon>
        <taxon>Methylocaldum</taxon>
    </lineage>
</organism>
<dbReference type="EMBL" id="OX458333">
    <property type="protein sequence ID" value="CAI8850080.1"/>
    <property type="molecule type" value="Genomic_DNA"/>
</dbReference>
<dbReference type="Gene3D" id="3.40.50.150">
    <property type="entry name" value="Vaccinia Virus protein VP39"/>
    <property type="match status" value="1"/>
</dbReference>
<dbReference type="InterPro" id="IPR041698">
    <property type="entry name" value="Methyltransf_25"/>
</dbReference>
<dbReference type="Proteomes" id="UP001162030">
    <property type="component" value="Chromosome"/>
</dbReference>
<name>A0ABN8X5Q0_9GAMM</name>
<sequence>MNAYSQRSNLDEIIDDTNLSGDELIKTLDDLVKINRWLGGTKTVISAIESVLAEHDLSRPLEIVDLGCSSGDLPRAIVRWCRKNNVLVSVTAVDLNKSVIHYASARSEDFPEIRFEVMDVFSDAFKRRQFDVAVMSLFLHHFDNSKAKELLRNSYNQCRLAVIVNDLHRSPIAYHLFKIFTFLTRASKITRHDGLVSILRGFRKKELETLTDELSAVKRSIQWKWAFRWQLTLIKKTNYLAR</sequence>
<evidence type="ECO:0000256" key="2">
    <source>
        <dbReference type="ARBA" id="ARBA00022679"/>
    </source>
</evidence>
<protein>
    <submittedName>
        <fullName evidence="4">Methyltransf_25 domain-containing protein</fullName>
    </submittedName>
</protein>
<dbReference type="SUPFAM" id="SSF53335">
    <property type="entry name" value="S-adenosyl-L-methionine-dependent methyltransferases"/>
    <property type="match status" value="1"/>
</dbReference>
<evidence type="ECO:0000313" key="4">
    <source>
        <dbReference type="EMBL" id="CAI8850080.1"/>
    </source>
</evidence>
<accession>A0ABN8X5Q0</accession>
<dbReference type="InterPro" id="IPR029063">
    <property type="entry name" value="SAM-dependent_MTases_sf"/>
</dbReference>
<reference evidence="4 5" key="1">
    <citation type="submission" date="2023-03" db="EMBL/GenBank/DDBJ databases">
        <authorList>
            <person name="Pearce D."/>
        </authorList>
    </citation>
    <scope>NUCLEOTIDE SEQUENCE [LARGE SCALE GENOMIC DNA]</scope>
    <source>
        <strain evidence="4">Msz</strain>
    </source>
</reference>
<evidence type="ECO:0000256" key="1">
    <source>
        <dbReference type="ARBA" id="ARBA00022603"/>
    </source>
</evidence>
<keyword evidence="2" id="KW-0808">Transferase</keyword>
<dbReference type="PANTHER" id="PTHR43861:SF1">
    <property type="entry name" value="TRANS-ACONITATE 2-METHYLTRANSFERASE"/>
    <property type="match status" value="1"/>
</dbReference>
<evidence type="ECO:0000259" key="3">
    <source>
        <dbReference type="Pfam" id="PF13649"/>
    </source>
</evidence>
<dbReference type="RefSeq" id="WP_026611569.1">
    <property type="nucleotide sequence ID" value="NZ_OX458333.1"/>
</dbReference>
<dbReference type="CDD" id="cd02440">
    <property type="entry name" value="AdoMet_MTases"/>
    <property type="match status" value="1"/>
</dbReference>
<keyword evidence="5" id="KW-1185">Reference proteome</keyword>